<dbReference type="Proteomes" id="UP000218231">
    <property type="component" value="Unassembled WGS sequence"/>
</dbReference>
<dbReference type="EMBL" id="LIAE01010753">
    <property type="protein sequence ID" value="PAV55763.1"/>
    <property type="molecule type" value="Genomic_DNA"/>
</dbReference>
<dbReference type="InterPro" id="IPR033140">
    <property type="entry name" value="Lipase_GDXG_put_SER_AS"/>
</dbReference>
<sequence>MLIRGVNCRVYFPKEQRTRGLFIYCHGGGWALGKARFMDTVIFSLIRRLGCVVVAPDYKLAPEHPYPGPNNDYEALVKGIYEEYYKELNIDKDRIIIAGDSAGGHLTAAICQRLVKQNKINYVKAQILIYPVTHVFAFHLPSFDEYREKMNGTGLLNPQYMARFILYYLGLSAHSENVKKLINCEHIHEELENDPKYQSFIGREALPYHRQDRYIDKYHRVDPQLAEIFLSLGTDPDVSPIFGISENLPPTMVLTAEYDILKDEGAQYARRVSENGVHTVWKHYPTAYHGVLNMIGSPVRRQMIRDIAEFTRDYI</sequence>
<dbReference type="EMBL" id="LIAE01010753">
    <property type="protein sequence ID" value="PAV55762.1"/>
    <property type="molecule type" value="Genomic_DNA"/>
</dbReference>
<evidence type="ECO:0000256" key="1">
    <source>
        <dbReference type="ARBA" id="ARBA00010515"/>
    </source>
</evidence>
<gene>
    <name evidence="5" type="ORF">WR25_03817</name>
</gene>
<dbReference type="SUPFAM" id="SSF53474">
    <property type="entry name" value="alpha/beta-Hydrolases"/>
    <property type="match status" value="1"/>
</dbReference>
<dbReference type="InterPro" id="IPR050300">
    <property type="entry name" value="GDXG_lipolytic_enzyme"/>
</dbReference>
<dbReference type="PROSITE" id="PS01174">
    <property type="entry name" value="LIPASE_GDXG_SER"/>
    <property type="match status" value="1"/>
</dbReference>
<evidence type="ECO:0000256" key="2">
    <source>
        <dbReference type="ARBA" id="ARBA00022801"/>
    </source>
</evidence>
<dbReference type="AlphaFoldDB" id="A0A2A2J2F6"/>
<proteinExistence type="inferred from homology"/>
<dbReference type="STRING" id="2018661.A0A2A2J2F6"/>
<dbReference type="EMBL" id="LIAE01010753">
    <property type="protein sequence ID" value="PAV55761.1"/>
    <property type="molecule type" value="Genomic_DNA"/>
</dbReference>
<comment type="caution">
    <text evidence="5">The sequence shown here is derived from an EMBL/GenBank/DDBJ whole genome shotgun (WGS) entry which is preliminary data.</text>
</comment>
<evidence type="ECO:0000313" key="6">
    <source>
        <dbReference type="Proteomes" id="UP000218231"/>
    </source>
</evidence>
<dbReference type="GO" id="GO:0016787">
    <property type="term" value="F:hydrolase activity"/>
    <property type="evidence" value="ECO:0007669"/>
    <property type="project" value="UniProtKB-KW"/>
</dbReference>
<feature type="domain" description="Alpha/beta hydrolase fold-3" evidence="4">
    <location>
        <begin position="234"/>
        <end position="292"/>
    </location>
</feature>
<dbReference type="OrthoDB" id="408631at2759"/>
<evidence type="ECO:0000256" key="3">
    <source>
        <dbReference type="PROSITE-ProRule" id="PRU10038"/>
    </source>
</evidence>
<keyword evidence="2" id="KW-0378">Hydrolase</keyword>
<dbReference type="Gene3D" id="3.40.50.1820">
    <property type="entry name" value="alpha/beta hydrolase"/>
    <property type="match status" value="1"/>
</dbReference>
<feature type="domain" description="Alpha/beta hydrolase fold-3" evidence="4">
    <location>
        <begin position="23"/>
        <end position="177"/>
    </location>
</feature>
<dbReference type="InterPro" id="IPR013094">
    <property type="entry name" value="AB_hydrolase_3"/>
</dbReference>
<keyword evidence="6" id="KW-1185">Reference proteome</keyword>
<protein>
    <recommendedName>
        <fullName evidence="4">Alpha/beta hydrolase fold-3 domain-containing protein</fullName>
    </recommendedName>
</protein>
<comment type="similarity">
    <text evidence="1">Belongs to the 'GDXG' lipolytic enzyme family.</text>
</comment>
<dbReference type="PANTHER" id="PTHR48081">
    <property type="entry name" value="AB HYDROLASE SUPERFAMILY PROTEIN C4A8.06C"/>
    <property type="match status" value="1"/>
</dbReference>
<dbReference type="Pfam" id="PF07859">
    <property type="entry name" value="Abhydrolase_3"/>
    <property type="match status" value="2"/>
</dbReference>
<evidence type="ECO:0000259" key="4">
    <source>
        <dbReference type="Pfam" id="PF07859"/>
    </source>
</evidence>
<evidence type="ECO:0000313" key="5">
    <source>
        <dbReference type="EMBL" id="PAV55763.1"/>
    </source>
</evidence>
<dbReference type="InterPro" id="IPR029058">
    <property type="entry name" value="AB_hydrolase_fold"/>
</dbReference>
<dbReference type="PANTHER" id="PTHR48081:SF8">
    <property type="entry name" value="ALPHA_BETA HYDROLASE FOLD-3 DOMAIN-CONTAINING PROTEIN-RELATED"/>
    <property type="match status" value="1"/>
</dbReference>
<name>A0A2A2J2F6_9BILA</name>
<reference evidence="5 6" key="1">
    <citation type="journal article" date="2017" name="Curr. Biol.">
        <title>Genome architecture and evolution of a unichromosomal asexual nematode.</title>
        <authorList>
            <person name="Fradin H."/>
            <person name="Zegar C."/>
            <person name="Gutwein M."/>
            <person name="Lucas J."/>
            <person name="Kovtun M."/>
            <person name="Corcoran D."/>
            <person name="Baugh L.R."/>
            <person name="Kiontke K."/>
            <person name="Gunsalus K."/>
            <person name="Fitch D.H."/>
            <person name="Piano F."/>
        </authorList>
    </citation>
    <scope>NUCLEOTIDE SEQUENCE [LARGE SCALE GENOMIC DNA]</scope>
    <source>
        <strain evidence="5">PF1309</strain>
    </source>
</reference>
<organism evidence="5 6">
    <name type="scientific">Diploscapter pachys</name>
    <dbReference type="NCBI Taxonomy" id="2018661"/>
    <lineage>
        <taxon>Eukaryota</taxon>
        <taxon>Metazoa</taxon>
        <taxon>Ecdysozoa</taxon>
        <taxon>Nematoda</taxon>
        <taxon>Chromadorea</taxon>
        <taxon>Rhabditida</taxon>
        <taxon>Rhabditina</taxon>
        <taxon>Rhabditomorpha</taxon>
        <taxon>Rhabditoidea</taxon>
        <taxon>Rhabditidae</taxon>
        <taxon>Diploscapter</taxon>
    </lineage>
</organism>
<feature type="active site" evidence="3">
    <location>
        <position position="101"/>
    </location>
</feature>
<accession>A0A2A2J2F6</accession>